<protein>
    <submittedName>
        <fullName evidence="1">Uncharacterized protein</fullName>
    </submittedName>
</protein>
<keyword evidence="2" id="KW-1185">Reference proteome</keyword>
<reference evidence="1 2" key="1">
    <citation type="submission" date="2016-10" db="EMBL/GenBank/DDBJ databases">
        <authorList>
            <person name="Varghese N."/>
            <person name="Submissions S."/>
        </authorList>
    </citation>
    <scope>NUCLEOTIDE SEQUENCE [LARGE SCALE GENOMIC DNA]</scope>
    <source>
        <strain evidence="1 2">CGMCC 1.7071</strain>
    </source>
</reference>
<accession>A0ABY1AXN3</accession>
<dbReference type="EMBL" id="FOCV01000064">
    <property type="protein sequence ID" value="SEP26952.1"/>
    <property type="molecule type" value="Genomic_DNA"/>
</dbReference>
<proteinExistence type="predicted"/>
<comment type="caution">
    <text evidence="1">The sequence shown here is derived from an EMBL/GenBank/DDBJ whole genome shotgun (WGS) entry which is preliminary data.</text>
</comment>
<feature type="non-terminal residue" evidence="1">
    <location>
        <position position="1"/>
    </location>
</feature>
<evidence type="ECO:0000313" key="2">
    <source>
        <dbReference type="Proteomes" id="UP000198939"/>
    </source>
</evidence>
<name>A0ABY1AXN3_9HYPH</name>
<organism evidence="1 2">
    <name type="scientific">Rhizobium tibeticum</name>
    <dbReference type="NCBI Taxonomy" id="501024"/>
    <lineage>
        <taxon>Bacteria</taxon>
        <taxon>Pseudomonadati</taxon>
        <taxon>Pseudomonadota</taxon>
        <taxon>Alphaproteobacteria</taxon>
        <taxon>Hyphomicrobiales</taxon>
        <taxon>Rhizobiaceae</taxon>
        <taxon>Rhizobium/Agrobacterium group</taxon>
        <taxon>Rhizobium</taxon>
    </lineage>
</organism>
<gene>
    <name evidence="1" type="ORF">SAMN05216228_106421</name>
</gene>
<dbReference type="Proteomes" id="UP000198939">
    <property type="component" value="Unassembled WGS sequence"/>
</dbReference>
<evidence type="ECO:0000313" key="1">
    <source>
        <dbReference type="EMBL" id="SEP26952.1"/>
    </source>
</evidence>
<sequence length="55" mass="5993">AETPTPTSVDDLKTVITLTVSINVHTHSQLRFRTSLKAAFRVCVLLRAREAGLTG</sequence>